<dbReference type="PROSITE" id="PS50011">
    <property type="entry name" value="PROTEIN_KINASE_DOM"/>
    <property type="match status" value="1"/>
</dbReference>
<keyword evidence="5" id="KW-0418">Kinase</keyword>
<dbReference type="SUPFAM" id="SSF56112">
    <property type="entry name" value="Protein kinase-like (PK-like)"/>
    <property type="match status" value="1"/>
</dbReference>
<comment type="caution">
    <text evidence="5">The sequence shown here is derived from an EMBL/GenBank/DDBJ whole genome shotgun (WGS) entry which is preliminary data.</text>
</comment>
<dbReference type="AlphaFoldDB" id="A0A8H8R256"/>
<sequence length="301" mass="34100">MLTDECASDGGQVIIKSPLRAPDHEQRKAVRQLDTEITILSGPLKNTEGIRQLVDQVVLTEGLDRHSQVGVFEHLEFDFHKYYIAQKNGLSRLQIKSMARQILTALSNTHKQNIVHTDLKPENIVFSRLANSTASEMLVKIIDFGVASQQDEDRHRMITNPYWRSPESWIGMPWGTPADIWSFGAVIGSLLMEPGAKLFQPMGGLVGVSLEEQEREFLRSLWTIIPFPKTFLDRAPKKWQDEISSFSPRLAPTGVPITLSFIGEIFEVPKADWAFVRDVLQVDPEMRPTADDLLQHTWLNS</sequence>
<evidence type="ECO:0000313" key="5">
    <source>
        <dbReference type="EMBL" id="TVY26301.1"/>
    </source>
</evidence>
<dbReference type="OrthoDB" id="4062651at2759"/>
<dbReference type="RefSeq" id="XP_031005089.1">
    <property type="nucleotide sequence ID" value="XM_031150755.1"/>
</dbReference>
<dbReference type="GO" id="GO:0004674">
    <property type="term" value="F:protein serine/threonine kinase activity"/>
    <property type="evidence" value="ECO:0007669"/>
    <property type="project" value="UniProtKB-KW"/>
</dbReference>
<dbReference type="GO" id="GO:0005524">
    <property type="term" value="F:ATP binding"/>
    <property type="evidence" value="ECO:0007669"/>
    <property type="project" value="UniProtKB-KW"/>
</dbReference>
<protein>
    <submittedName>
        <fullName evidence="5">Dual specificity protein kinase</fullName>
    </submittedName>
</protein>
<dbReference type="EMBL" id="QGMH01000073">
    <property type="protein sequence ID" value="TVY26301.1"/>
    <property type="molecule type" value="Genomic_DNA"/>
</dbReference>
<dbReference type="InterPro" id="IPR000719">
    <property type="entry name" value="Prot_kinase_dom"/>
</dbReference>
<evidence type="ECO:0000256" key="1">
    <source>
        <dbReference type="ARBA" id="ARBA00022527"/>
    </source>
</evidence>
<proteinExistence type="predicted"/>
<keyword evidence="6" id="KW-1185">Reference proteome</keyword>
<dbReference type="InterPro" id="IPR008271">
    <property type="entry name" value="Ser/Thr_kinase_AS"/>
</dbReference>
<keyword evidence="1" id="KW-0723">Serine/threonine-protein kinase</keyword>
<dbReference type="Gene3D" id="1.10.510.10">
    <property type="entry name" value="Transferase(Phosphotransferase) domain 1"/>
    <property type="match status" value="1"/>
</dbReference>
<evidence type="ECO:0000313" key="6">
    <source>
        <dbReference type="Proteomes" id="UP000431533"/>
    </source>
</evidence>
<dbReference type="Pfam" id="PF00069">
    <property type="entry name" value="Pkinase"/>
    <property type="match status" value="1"/>
</dbReference>
<evidence type="ECO:0000256" key="2">
    <source>
        <dbReference type="ARBA" id="ARBA00022741"/>
    </source>
</evidence>
<dbReference type="SMART" id="SM00220">
    <property type="entry name" value="S_TKc"/>
    <property type="match status" value="1"/>
</dbReference>
<reference evidence="5 6" key="1">
    <citation type="submission" date="2018-05" db="EMBL/GenBank/DDBJ databases">
        <title>Genome sequencing and assembly of the regulated plant pathogen Lachnellula willkommii and related sister species for the development of diagnostic species identification markers.</title>
        <authorList>
            <person name="Giroux E."/>
            <person name="Bilodeau G."/>
        </authorList>
    </citation>
    <scope>NUCLEOTIDE SEQUENCE [LARGE SCALE GENOMIC DNA]</scope>
    <source>
        <strain evidence="5 6">CBS 185.66</strain>
    </source>
</reference>
<dbReference type="Proteomes" id="UP000431533">
    <property type="component" value="Unassembled WGS sequence"/>
</dbReference>
<gene>
    <name evidence="5" type="primary">CLK4</name>
    <name evidence="5" type="ORF">LHYA1_G005811</name>
</gene>
<name>A0A8H8R256_9HELO</name>
<organism evidence="5 6">
    <name type="scientific">Lachnellula hyalina</name>
    <dbReference type="NCBI Taxonomy" id="1316788"/>
    <lineage>
        <taxon>Eukaryota</taxon>
        <taxon>Fungi</taxon>
        <taxon>Dikarya</taxon>
        <taxon>Ascomycota</taxon>
        <taxon>Pezizomycotina</taxon>
        <taxon>Leotiomycetes</taxon>
        <taxon>Helotiales</taxon>
        <taxon>Lachnaceae</taxon>
        <taxon>Lachnellula</taxon>
    </lineage>
</organism>
<keyword evidence="5" id="KW-0808">Transferase</keyword>
<keyword evidence="2" id="KW-0547">Nucleotide-binding</keyword>
<dbReference type="PANTHER" id="PTHR24055">
    <property type="entry name" value="MITOGEN-ACTIVATED PROTEIN KINASE"/>
    <property type="match status" value="1"/>
</dbReference>
<dbReference type="InterPro" id="IPR011009">
    <property type="entry name" value="Kinase-like_dom_sf"/>
</dbReference>
<keyword evidence="3" id="KW-0067">ATP-binding</keyword>
<accession>A0A8H8R256</accession>
<dbReference type="PROSITE" id="PS00108">
    <property type="entry name" value="PROTEIN_KINASE_ST"/>
    <property type="match status" value="1"/>
</dbReference>
<dbReference type="GeneID" id="41986009"/>
<evidence type="ECO:0000259" key="4">
    <source>
        <dbReference type="PROSITE" id="PS50011"/>
    </source>
</evidence>
<dbReference type="InterPro" id="IPR050117">
    <property type="entry name" value="MAPK"/>
</dbReference>
<feature type="domain" description="Protein kinase" evidence="4">
    <location>
        <begin position="1"/>
        <end position="299"/>
    </location>
</feature>
<evidence type="ECO:0000256" key="3">
    <source>
        <dbReference type="ARBA" id="ARBA00022840"/>
    </source>
</evidence>